<evidence type="ECO:0008006" key="7">
    <source>
        <dbReference type="Google" id="ProtNLM"/>
    </source>
</evidence>
<evidence type="ECO:0000313" key="5">
    <source>
        <dbReference type="EMBL" id="KAH7284860.1"/>
    </source>
</evidence>
<dbReference type="CDD" id="cd00432">
    <property type="entry name" value="Ribosomal_L18_L5e"/>
    <property type="match status" value="1"/>
</dbReference>
<organism evidence="5 6">
    <name type="scientific">Ceratopteris richardii</name>
    <name type="common">Triangle waterfern</name>
    <dbReference type="NCBI Taxonomy" id="49495"/>
    <lineage>
        <taxon>Eukaryota</taxon>
        <taxon>Viridiplantae</taxon>
        <taxon>Streptophyta</taxon>
        <taxon>Embryophyta</taxon>
        <taxon>Tracheophyta</taxon>
        <taxon>Polypodiopsida</taxon>
        <taxon>Polypodiidae</taxon>
        <taxon>Polypodiales</taxon>
        <taxon>Pteridineae</taxon>
        <taxon>Pteridaceae</taxon>
        <taxon>Parkerioideae</taxon>
        <taxon>Ceratopteris</taxon>
    </lineage>
</organism>
<dbReference type="Gene3D" id="3.30.420.100">
    <property type="match status" value="1"/>
</dbReference>
<dbReference type="OrthoDB" id="1932324at2759"/>
<dbReference type="OMA" id="LHIENYS"/>
<evidence type="ECO:0000256" key="4">
    <source>
        <dbReference type="SAM" id="MobiDB-lite"/>
    </source>
</evidence>
<dbReference type="EMBL" id="CM035439">
    <property type="protein sequence ID" value="KAH7284860.1"/>
    <property type="molecule type" value="Genomic_DNA"/>
</dbReference>
<dbReference type="GO" id="GO:0005840">
    <property type="term" value="C:ribosome"/>
    <property type="evidence" value="ECO:0007669"/>
    <property type="project" value="UniProtKB-KW"/>
</dbReference>
<keyword evidence="2" id="KW-0689">Ribosomal protein</keyword>
<dbReference type="InterPro" id="IPR005484">
    <property type="entry name" value="Ribosomal_uL18_bac/plant/anim"/>
</dbReference>
<comment type="similarity">
    <text evidence="1">Belongs to the universal ribosomal protein uL18 family.</text>
</comment>
<dbReference type="PANTHER" id="PTHR12899">
    <property type="entry name" value="39S RIBOSOMAL PROTEIN L18, MITOCHONDRIAL"/>
    <property type="match status" value="1"/>
</dbReference>
<protein>
    <recommendedName>
        <fullName evidence="7">Ribosomal protein L18</fullName>
    </recommendedName>
</protein>
<dbReference type="SUPFAM" id="SSF53137">
    <property type="entry name" value="Translational machinery components"/>
    <property type="match status" value="1"/>
</dbReference>
<reference evidence="5" key="1">
    <citation type="submission" date="2021-08" db="EMBL/GenBank/DDBJ databases">
        <title>WGS assembly of Ceratopteris richardii.</title>
        <authorList>
            <person name="Marchant D.B."/>
            <person name="Chen G."/>
            <person name="Jenkins J."/>
            <person name="Shu S."/>
            <person name="Leebens-Mack J."/>
            <person name="Grimwood J."/>
            <person name="Schmutz J."/>
            <person name="Soltis P."/>
            <person name="Soltis D."/>
            <person name="Chen Z.-H."/>
        </authorList>
    </citation>
    <scope>NUCLEOTIDE SEQUENCE</scope>
    <source>
        <strain evidence="5">Whitten #5841</strain>
        <tissue evidence="5">Leaf</tissue>
    </source>
</reference>
<dbReference type="AlphaFoldDB" id="A0A8T2QMR5"/>
<keyword evidence="6" id="KW-1185">Reference proteome</keyword>
<evidence type="ECO:0000256" key="3">
    <source>
        <dbReference type="ARBA" id="ARBA00023274"/>
    </source>
</evidence>
<dbReference type="GO" id="GO:0006412">
    <property type="term" value="P:translation"/>
    <property type="evidence" value="ECO:0007669"/>
    <property type="project" value="InterPro"/>
</dbReference>
<keyword evidence="3" id="KW-0687">Ribonucleoprotein</keyword>
<name>A0A8T2QMR5_CERRI</name>
<evidence type="ECO:0000256" key="2">
    <source>
        <dbReference type="ARBA" id="ARBA00022980"/>
    </source>
</evidence>
<dbReference type="Proteomes" id="UP000825935">
    <property type="component" value="Chromosome 34"/>
</dbReference>
<evidence type="ECO:0000313" key="6">
    <source>
        <dbReference type="Proteomes" id="UP000825935"/>
    </source>
</evidence>
<feature type="region of interest" description="Disordered" evidence="4">
    <location>
        <begin position="1"/>
        <end position="20"/>
    </location>
</feature>
<accession>A0A8T2QMR5</accession>
<sequence length="144" mass="16463">MMLLRHLGRRSSTKKQWGQLSTQATASVHTQREWTTIHNRTSDYLKLYVLKVFFSNKYVTAQVFHTPTKTVAAAASSQEKALKEKMETHSDCAAAGKIGEILANRLKEKEIPAIHFYYTKEQRYHGKLKALIDNIREHGISFVG</sequence>
<gene>
    <name evidence="5" type="ORF">KP509_34G074200</name>
</gene>
<evidence type="ECO:0000256" key="1">
    <source>
        <dbReference type="ARBA" id="ARBA00007116"/>
    </source>
</evidence>
<proteinExistence type="inferred from homology"/>
<dbReference type="GO" id="GO:0003735">
    <property type="term" value="F:structural constituent of ribosome"/>
    <property type="evidence" value="ECO:0007669"/>
    <property type="project" value="InterPro"/>
</dbReference>
<dbReference type="PANTHER" id="PTHR12899:SF6">
    <property type="entry name" value="OS01G0256600 PROTEIN"/>
    <property type="match status" value="1"/>
</dbReference>
<dbReference type="GO" id="GO:1990904">
    <property type="term" value="C:ribonucleoprotein complex"/>
    <property type="evidence" value="ECO:0007669"/>
    <property type="project" value="UniProtKB-KW"/>
</dbReference>
<dbReference type="InterPro" id="IPR057268">
    <property type="entry name" value="Ribosomal_L18"/>
</dbReference>
<dbReference type="Pfam" id="PF00861">
    <property type="entry name" value="Ribosomal_L18p"/>
    <property type="match status" value="1"/>
</dbReference>
<dbReference type="GO" id="GO:0008097">
    <property type="term" value="F:5S rRNA binding"/>
    <property type="evidence" value="ECO:0007669"/>
    <property type="project" value="TreeGrafter"/>
</dbReference>
<feature type="compositionally biased region" description="Basic residues" evidence="4">
    <location>
        <begin position="1"/>
        <end position="13"/>
    </location>
</feature>
<comment type="caution">
    <text evidence="5">The sequence shown here is derived from an EMBL/GenBank/DDBJ whole genome shotgun (WGS) entry which is preliminary data.</text>
</comment>